<dbReference type="AlphaFoldDB" id="F5T0Y6"/>
<dbReference type="Proteomes" id="UP000003544">
    <property type="component" value="Unassembled WGS sequence"/>
</dbReference>
<gene>
    <name evidence="9" type="ORF">MAMP_00441</name>
</gene>
<name>F5T0Y6_9GAMM</name>
<keyword evidence="10" id="KW-1185">Reference proteome</keyword>
<feature type="transmembrane region" description="Helical" evidence="8">
    <location>
        <begin position="677"/>
        <end position="697"/>
    </location>
</feature>
<dbReference type="Gene3D" id="3.30.2090.10">
    <property type="entry name" value="Multidrug efflux transporter AcrB TolC docking domain, DN and DC subdomains"/>
    <property type="match status" value="1"/>
</dbReference>
<feature type="transmembrane region" description="Helical" evidence="8">
    <location>
        <begin position="580"/>
        <end position="599"/>
    </location>
</feature>
<dbReference type="Gene3D" id="3.30.70.1430">
    <property type="entry name" value="Multidrug efflux transporter AcrB pore domain"/>
    <property type="match status" value="1"/>
</dbReference>
<dbReference type="InterPro" id="IPR004763">
    <property type="entry name" value="CusA-like"/>
</dbReference>
<evidence type="ECO:0000256" key="6">
    <source>
        <dbReference type="ARBA" id="ARBA00022989"/>
    </source>
</evidence>
<feature type="transmembrane region" description="Helical" evidence="8">
    <location>
        <begin position="189"/>
        <end position="212"/>
    </location>
</feature>
<sequence length="747" mass="80815">MLIGENSREVADSVARELKEIQKSLPEGVIAEPVYERTILVDKAIATVQKNLVEGALLVIVILFLLLGNIRAALITAAVIPITMLATISGMVELGISANLMSLGALDFGLIVDGAVIIVENAVRRLAIAQHDNNGLLPLKERLQVVFESTNEVIRPSLFGVMIITVVYIPLFTLSGVEGKMFQPMAATVVIALLAAMLFTLTIVPAAVAMFMQGRVTEKESPFIVAVKFAYKPLLLFSIKFRWFIVLASMALMALAIQTASKMGTEFIPQLDEGDIALHALRITGTSLKQSIEMQELLENKLKSFPQVDKVFAKIGTPEVATDPMPPNVADNFVMLKPRSEWPNPDLSKEDLVKQMESAVESLPGNNYEFTQPIEMRFNELISGVRADLAIKVFGDDLDTIRQTAENVLQVVQSIDGSADARVEQVSGLPLLSVEPKRTELARYGLSVDSIQDLLASAIGGTDVGLIYEGDRRFNLVVRLPESIRSDIAMLGSLPVTLDSGEYVPLSEVATIKITDVPAQISRESGKRRVVVSSNVRGRDLGGFVSEVQAEVTEKVKLPSGYWIEYGGTYEQLQSASQRLSIVVPITLLLIFGLLVTVFSSFKDAAIIFTGVPLALTGGVCALYLRDMPLSISAGVGFIALSGVAVLNGLVMLSFIRDYWRQNGNLNEAIIEGAMTRLRPVLMTALVASLGFVPMALNVGTGAEVQRPLATVVIGGIISSTILTLLVLPALYRIIHGRDSKPSEVMA</sequence>
<protein>
    <submittedName>
        <fullName evidence="9">Putative silver efflux pump</fullName>
    </submittedName>
</protein>
<evidence type="ECO:0000256" key="1">
    <source>
        <dbReference type="ARBA" id="ARBA00004651"/>
    </source>
</evidence>
<evidence type="ECO:0000256" key="4">
    <source>
        <dbReference type="ARBA" id="ARBA00022475"/>
    </source>
</evidence>
<reference evidence="9 10" key="1">
    <citation type="journal article" date="2011" name="J. Bacteriol.">
        <title>Draft genome sequence of Methylophaga aminisulfidivorans MP T.</title>
        <authorList>
            <person name="Han G.H."/>
            <person name="Kim W."/>
            <person name="Chun J."/>
            <person name="Kim S.W."/>
        </authorList>
    </citation>
    <scope>NUCLEOTIDE SEQUENCE [LARGE SCALE GENOMIC DNA]</scope>
    <source>
        <strain evidence="10">MP(T)</strain>
    </source>
</reference>
<evidence type="ECO:0000256" key="5">
    <source>
        <dbReference type="ARBA" id="ARBA00022692"/>
    </source>
</evidence>
<organism evidence="9 10">
    <name type="scientific">Methylophaga aminisulfidivorans MP</name>
    <dbReference type="NCBI Taxonomy" id="1026882"/>
    <lineage>
        <taxon>Bacteria</taxon>
        <taxon>Pseudomonadati</taxon>
        <taxon>Pseudomonadota</taxon>
        <taxon>Gammaproteobacteria</taxon>
        <taxon>Thiotrichales</taxon>
        <taxon>Piscirickettsiaceae</taxon>
        <taxon>Methylophaga</taxon>
    </lineage>
</organism>
<keyword evidence="3" id="KW-0813">Transport</keyword>
<evidence type="ECO:0000313" key="10">
    <source>
        <dbReference type="Proteomes" id="UP000003544"/>
    </source>
</evidence>
<dbReference type="PRINTS" id="PR00702">
    <property type="entry name" value="ACRIFLAVINRP"/>
</dbReference>
<keyword evidence="6 8" id="KW-1133">Transmembrane helix</keyword>
<feature type="transmembrane region" description="Helical" evidence="8">
    <location>
        <begin position="233"/>
        <end position="257"/>
    </location>
</feature>
<dbReference type="STRING" id="1026882.MAMP_00441"/>
<feature type="transmembrane region" description="Helical" evidence="8">
    <location>
        <begin position="56"/>
        <end position="80"/>
    </location>
</feature>
<keyword evidence="7 8" id="KW-0472">Membrane</keyword>
<dbReference type="SUPFAM" id="SSF82693">
    <property type="entry name" value="Multidrug efflux transporter AcrB pore domain, PN1, PN2, PC1 and PC2 subdomains"/>
    <property type="match status" value="1"/>
</dbReference>
<feature type="transmembrane region" description="Helical" evidence="8">
    <location>
        <begin position="709"/>
        <end position="732"/>
    </location>
</feature>
<dbReference type="SUPFAM" id="SSF82714">
    <property type="entry name" value="Multidrug efflux transporter AcrB TolC docking domain, DN and DC subdomains"/>
    <property type="match status" value="1"/>
</dbReference>
<evidence type="ECO:0000256" key="8">
    <source>
        <dbReference type="SAM" id="Phobius"/>
    </source>
</evidence>
<dbReference type="InterPro" id="IPR027463">
    <property type="entry name" value="AcrB_DN_DC_subdom"/>
</dbReference>
<dbReference type="SUPFAM" id="SSF82866">
    <property type="entry name" value="Multidrug efflux transporter AcrB transmembrane domain"/>
    <property type="match status" value="2"/>
</dbReference>
<dbReference type="Gene3D" id="3.30.70.1320">
    <property type="entry name" value="Multidrug efflux transporter AcrB pore domain like"/>
    <property type="match status" value="1"/>
</dbReference>
<proteinExistence type="inferred from homology"/>
<dbReference type="GO" id="GO:0042910">
    <property type="term" value="F:xenobiotic transmembrane transporter activity"/>
    <property type="evidence" value="ECO:0007669"/>
    <property type="project" value="TreeGrafter"/>
</dbReference>
<accession>F5T0Y6</accession>
<dbReference type="NCBIfam" id="TIGR00914">
    <property type="entry name" value="2A0601"/>
    <property type="match status" value="1"/>
</dbReference>
<evidence type="ECO:0000256" key="2">
    <source>
        <dbReference type="ARBA" id="ARBA00010942"/>
    </source>
</evidence>
<dbReference type="PANTHER" id="PTHR32063:SF24">
    <property type="entry name" value="CATION EFFLUX SYSTEM (ACRB_ACRD_ACRF FAMILY)"/>
    <property type="match status" value="1"/>
</dbReference>
<evidence type="ECO:0000256" key="3">
    <source>
        <dbReference type="ARBA" id="ARBA00022448"/>
    </source>
</evidence>
<dbReference type="Gene3D" id="1.20.1640.10">
    <property type="entry name" value="Multidrug efflux transporter AcrB transmembrane domain"/>
    <property type="match status" value="2"/>
</dbReference>
<comment type="caution">
    <text evidence="9">The sequence shown here is derived from an EMBL/GenBank/DDBJ whole genome shotgun (WGS) entry which is preliminary data.</text>
</comment>
<dbReference type="InterPro" id="IPR001036">
    <property type="entry name" value="Acrflvin-R"/>
</dbReference>
<dbReference type="GO" id="GO:0008324">
    <property type="term" value="F:monoatomic cation transmembrane transporter activity"/>
    <property type="evidence" value="ECO:0007669"/>
    <property type="project" value="InterPro"/>
</dbReference>
<dbReference type="EMBL" id="AFIG01000002">
    <property type="protein sequence ID" value="EGL53985.1"/>
    <property type="molecule type" value="Genomic_DNA"/>
</dbReference>
<dbReference type="Gene3D" id="3.30.70.1440">
    <property type="entry name" value="Multidrug efflux transporter AcrB pore domain"/>
    <property type="match status" value="1"/>
</dbReference>
<dbReference type="eggNOG" id="COG3696">
    <property type="taxonomic scope" value="Bacteria"/>
</dbReference>
<keyword evidence="4" id="KW-1003">Cell membrane</keyword>
<feature type="transmembrane region" description="Helical" evidence="8">
    <location>
        <begin position="606"/>
        <end position="625"/>
    </location>
</feature>
<keyword evidence="5 8" id="KW-0812">Transmembrane</keyword>
<dbReference type="Pfam" id="PF00873">
    <property type="entry name" value="ACR_tran"/>
    <property type="match status" value="1"/>
</dbReference>
<evidence type="ECO:0000313" key="9">
    <source>
        <dbReference type="EMBL" id="EGL53985.1"/>
    </source>
</evidence>
<dbReference type="GO" id="GO:0005886">
    <property type="term" value="C:plasma membrane"/>
    <property type="evidence" value="ECO:0007669"/>
    <property type="project" value="UniProtKB-SubCell"/>
</dbReference>
<dbReference type="PANTHER" id="PTHR32063">
    <property type="match status" value="1"/>
</dbReference>
<comment type="subcellular location">
    <subcellularLocation>
        <location evidence="1">Cell membrane</location>
        <topology evidence="1">Multi-pass membrane protein</topology>
    </subcellularLocation>
</comment>
<feature type="transmembrane region" description="Helical" evidence="8">
    <location>
        <begin position="158"/>
        <end position="177"/>
    </location>
</feature>
<feature type="transmembrane region" description="Helical" evidence="8">
    <location>
        <begin position="631"/>
        <end position="656"/>
    </location>
</feature>
<comment type="similarity">
    <text evidence="2">Belongs to the resistance-nodulation-cell division (RND) (TC 2.A.6) family.</text>
</comment>
<evidence type="ECO:0000256" key="7">
    <source>
        <dbReference type="ARBA" id="ARBA00023136"/>
    </source>
</evidence>